<evidence type="ECO:0000313" key="1">
    <source>
        <dbReference type="EMBL" id="ETO10247.1"/>
    </source>
</evidence>
<proteinExistence type="predicted"/>
<accession>X6M9T9</accession>
<gene>
    <name evidence="1" type="ORF">RFI_27131</name>
</gene>
<sequence length="279" mass="32675">MEAIEKSGYMDILLDGRNDQIQLAHKSTSGPSAIALVNTLCDIFCNNPSYRSILRSVEDSSFWLDSGMYCARAVSIDIIEFLCPKKYRWKVQCFRCLPSQSDPIWMSRNIAHHHLIHTCSITKNRQIIMNWMPQNRGIFRSVSVFCDECNNEIHDFDYTFRCSPCIHDICLCCFKKKFEAHRNITKLLSQCLRNTLNDDLNRHDICFFFKQFSNNPLAGILFSFSEHGFSFVVLIPIHFCNKRLFEYKNLLLISFKEPNNEIFNQMYIFADLSKTVQRI</sequence>
<evidence type="ECO:0000313" key="2">
    <source>
        <dbReference type="Proteomes" id="UP000023152"/>
    </source>
</evidence>
<dbReference type="EMBL" id="ASPP01023572">
    <property type="protein sequence ID" value="ETO10247.1"/>
    <property type="molecule type" value="Genomic_DNA"/>
</dbReference>
<dbReference type="AlphaFoldDB" id="X6M9T9"/>
<dbReference type="Proteomes" id="UP000023152">
    <property type="component" value="Unassembled WGS sequence"/>
</dbReference>
<organism evidence="1 2">
    <name type="scientific">Reticulomyxa filosa</name>
    <dbReference type="NCBI Taxonomy" id="46433"/>
    <lineage>
        <taxon>Eukaryota</taxon>
        <taxon>Sar</taxon>
        <taxon>Rhizaria</taxon>
        <taxon>Retaria</taxon>
        <taxon>Foraminifera</taxon>
        <taxon>Monothalamids</taxon>
        <taxon>Reticulomyxidae</taxon>
        <taxon>Reticulomyxa</taxon>
    </lineage>
</organism>
<keyword evidence="2" id="KW-1185">Reference proteome</keyword>
<name>X6M9T9_RETFI</name>
<protein>
    <submittedName>
        <fullName evidence="1">Uncharacterized protein</fullName>
    </submittedName>
</protein>
<comment type="caution">
    <text evidence="1">The sequence shown here is derived from an EMBL/GenBank/DDBJ whole genome shotgun (WGS) entry which is preliminary data.</text>
</comment>
<reference evidence="1 2" key="1">
    <citation type="journal article" date="2013" name="Curr. Biol.">
        <title>The Genome of the Foraminiferan Reticulomyxa filosa.</title>
        <authorList>
            <person name="Glockner G."/>
            <person name="Hulsmann N."/>
            <person name="Schleicher M."/>
            <person name="Noegel A.A."/>
            <person name="Eichinger L."/>
            <person name="Gallinger C."/>
            <person name="Pawlowski J."/>
            <person name="Sierra R."/>
            <person name="Euteneuer U."/>
            <person name="Pillet L."/>
            <person name="Moustafa A."/>
            <person name="Platzer M."/>
            <person name="Groth M."/>
            <person name="Szafranski K."/>
            <person name="Schliwa M."/>
        </authorList>
    </citation>
    <scope>NUCLEOTIDE SEQUENCE [LARGE SCALE GENOMIC DNA]</scope>
</reference>